<evidence type="ECO:0000313" key="3">
    <source>
        <dbReference type="Proteomes" id="UP000183760"/>
    </source>
</evidence>
<proteinExistence type="predicted"/>
<feature type="chain" id="PRO_5047153394" description="Lipoprotein" evidence="1">
    <location>
        <begin position="25"/>
        <end position="170"/>
    </location>
</feature>
<dbReference type="EMBL" id="FOIB01000001">
    <property type="protein sequence ID" value="SES98205.1"/>
    <property type="molecule type" value="Genomic_DNA"/>
</dbReference>
<name>A0ABY1BX53_MYXFU</name>
<protein>
    <recommendedName>
        <fullName evidence="4">Lipoprotein</fullName>
    </recommendedName>
</protein>
<keyword evidence="1" id="KW-0732">Signal</keyword>
<gene>
    <name evidence="2" type="ORF">SAMN05443572_101750</name>
</gene>
<evidence type="ECO:0008006" key="4">
    <source>
        <dbReference type="Google" id="ProtNLM"/>
    </source>
</evidence>
<organism evidence="2 3">
    <name type="scientific">Myxococcus fulvus</name>
    <dbReference type="NCBI Taxonomy" id="33"/>
    <lineage>
        <taxon>Bacteria</taxon>
        <taxon>Pseudomonadati</taxon>
        <taxon>Myxococcota</taxon>
        <taxon>Myxococcia</taxon>
        <taxon>Myxococcales</taxon>
        <taxon>Cystobacterineae</taxon>
        <taxon>Myxococcaceae</taxon>
        <taxon>Myxococcus</taxon>
    </lineage>
</organism>
<keyword evidence="3" id="KW-1185">Reference proteome</keyword>
<comment type="caution">
    <text evidence="2">The sequence shown here is derived from an EMBL/GenBank/DDBJ whole genome shotgun (WGS) entry which is preliminary data.</text>
</comment>
<feature type="signal peptide" evidence="1">
    <location>
        <begin position="1"/>
        <end position="24"/>
    </location>
</feature>
<accession>A0ABY1BX53</accession>
<evidence type="ECO:0000256" key="1">
    <source>
        <dbReference type="SAM" id="SignalP"/>
    </source>
</evidence>
<sequence>MTRNVKRLLAFALPLSLAPTSGLAEPFGPSWTETLVLPSRPSAPGAMPLLCMAWQEYYVLNLTGATVWSSGPLTPPFPILVAAGGFASAGVSTSIPGTHQYLFTTNTLDPYGRAKTCAWQLSVALDSNGVYAGVIHQASAGNQGVLCTIDSAQSYFDPSTCRSQVVTYIQ</sequence>
<reference evidence="2 3" key="1">
    <citation type="submission" date="2016-10" db="EMBL/GenBank/DDBJ databases">
        <authorList>
            <person name="Varghese N."/>
            <person name="Submissions S."/>
        </authorList>
    </citation>
    <scope>NUCLEOTIDE SEQUENCE [LARGE SCALE GENOMIC DNA]</scope>
    <source>
        <strain evidence="2 3">DSM 16525</strain>
    </source>
</reference>
<evidence type="ECO:0000313" key="2">
    <source>
        <dbReference type="EMBL" id="SES98205.1"/>
    </source>
</evidence>
<dbReference type="Proteomes" id="UP000183760">
    <property type="component" value="Unassembled WGS sequence"/>
</dbReference>